<keyword evidence="4" id="KW-0249">Electron transport</keyword>
<evidence type="ECO:0000256" key="1">
    <source>
        <dbReference type="ARBA" id="ARBA00022448"/>
    </source>
</evidence>
<feature type="domain" description="4Fe-4S ferredoxin-type" evidence="7">
    <location>
        <begin position="139"/>
        <end position="168"/>
    </location>
</feature>
<dbReference type="InterPro" id="IPR050294">
    <property type="entry name" value="RnfB_subfamily"/>
</dbReference>
<dbReference type="InterPro" id="IPR027631">
    <property type="entry name" value="Mono_FeFe_hydrog"/>
</dbReference>
<dbReference type="Gene3D" id="3.30.70.20">
    <property type="match status" value="2"/>
</dbReference>
<name>A0A388TEH5_TERA1</name>
<dbReference type="NCBIfam" id="TIGR04105">
    <property type="entry name" value="FeFe_hydrog_B1"/>
    <property type="match status" value="1"/>
</dbReference>
<dbReference type="GO" id="GO:0051539">
    <property type="term" value="F:4 iron, 4 sulfur cluster binding"/>
    <property type="evidence" value="ECO:0007669"/>
    <property type="project" value="UniProtKB-KW"/>
</dbReference>
<evidence type="ECO:0000256" key="3">
    <source>
        <dbReference type="ARBA" id="ARBA00022723"/>
    </source>
</evidence>
<dbReference type="Pfam" id="PF12837">
    <property type="entry name" value="Fer4_6"/>
    <property type="match status" value="1"/>
</dbReference>
<dbReference type="Pfam" id="PF02906">
    <property type="entry name" value="Fe_hyd_lg_C"/>
    <property type="match status" value="1"/>
</dbReference>
<keyword evidence="5" id="KW-0408">Iron</keyword>
<keyword evidence="2" id="KW-0004">4Fe-4S</keyword>
<feature type="domain" description="4Fe-4S ferredoxin-type" evidence="7">
    <location>
        <begin position="185"/>
        <end position="214"/>
    </location>
</feature>
<protein>
    <submittedName>
        <fullName evidence="8">Periplasmic Fe-hydrogenase</fullName>
    </submittedName>
</protein>
<dbReference type="Gene3D" id="3.40.950.10">
    <property type="entry name" value="Fe-only Hydrogenase (Larger Subunit), Chain L, domain 3"/>
    <property type="match status" value="1"/>
</dbReference>
<dbReference type="EMBL" id="BGZN01000106">
    <property type="protein sequence ID" value="GBR74922.1"/>
    <property type="molecule type" value="Genomic_DNA"/>
</dbReference>
<evidence type="ECO:0000256" key="2">
    <source>
        <dbReference type="ARBA" id="ARBA00022485"/>
    </source>
</evidence>
<evidence type="ECO:0000313" key="9">
    <source>
        <dbReference type="Proteomes" id="UP000269352"/>
    </source>
</evidence>
<dbReference type="SUPFAM" id="SSF54862">
    <property type="entry name" value="4Fe-4S ferredoxins"/>
    <property type="match status" value="1"/>
</dbReference>
<dbReference type="PROSITE" id="PS00198">
    <property type="entry name" value="4FE4S_FER_1"/>
    <property type="match status" value="1"/>
</dbReference>
<dbReference type="InterPro" id="IPR057431">
    <property type="entry name" value="LdpA_Fe-S-bd"/>
</dbReference>
<dbReference type="SUPFAM" id="SSF53920">
    <property type="entry name" value="Fe-only hydrogenase"/>
    <property type="match status" value="1"/>
</dbReference>
<evidence type="ECO:0000256" key="4">
    <source>
        <dbReference type="ARBA" id="ARBA00022982"/>
    </source>
</evidence>
<evidence type="ECO:0000259" key="7">
    <source>
        <dbReference type="PROSITE" id="PS51379"/>
    </source>
</evidence>
<keyword evidence="6" id="KW-0411">Iron-sulfur</keyword>
<dbReference type="GO" id="GO:0046872">
    <property type="term" value="F:metal ion binding"/>
    <property type="evidence" value="ECO:0007669"/>
    <property type="project" value="UniProtKB-KW"/>
</dbReference>
<accession>A0A388TEH5</accession>
<comment type="caution">
    <text evidence="8">The sequence shown here is derived from an EMBL/GenBank/DDBJ whole genome shotgun (WGS) entry which is preliminary data.</text>
</comment>
<organism evidence="8 9">
    <name type="scientific">Termititenax aidoneus</name>
    <dbReference type="NCBI Taxonomy" id="2218524"/>
    <lineage>
        <taxon>Bacteria</taxon>
        <taxon>Bacillati</taxon>
        <taxon>Candidatus Margulisiibacteriota</taxon>
        <taxon>Candidatus Termititenacia</taxon>
        <taxon>Candidatus Termititenacales</taxon>
        <taxon>Candidatus Termititenacaceae</taxon>
        <taxon>Candidatus Termititenax</taxon>
    </lineage>
</organism>
<gene>
    <name evidence="8" type="primary">hydA</name>
    <name evidence="8" type="ORF">NO1_2010</name>
</gene>
<dbReference type="PANTHER" id="PTHR42859">
    <property type="entry name" value="OXIDOREDUCTASE"/>
    <property type="match status" value="1"/>
</dbReference>
<dbReference type="InterPro" id="IPR009016">
    <property type="entry name" value="Fe_hydrogenase"/>
</dbReference>
<sequence length="485" mass="52721">MSVIELQRLKREILVYLIKAFYSGNFAENVRLIPYDMRPKGSPVPFRCCIHKERAILRSRTLAGLGLAIEDDNERVELSTYATQVLARTRNAENPLTVLQSACQGCTESFIYVTDLCQNCVAKSCINSCKFGAIKTVRGRAAIDNAKCKKCRMCIKACPYQAIAKTIVPCENACPTGAIAKDSGGLACIDTKKCISCGRCVVACPFGAIHNKSQIIDVLKKIREGKKVSAMLAPAMLGQIPCTAGQLHSALKKSGFALVYEVAQGAEITARTEAQDLAERLQNGAAFMTTSCCSAYNELVKKHLPEMRPFVSRTQTPLHYTAEIVRRENPDMVNVFISPCLSKFTESAQNPNIDYVLTFEEIGALFVALNIEPEELPEENFAYHSTREARGFPLSGGVAKSVQAAWTGDSATVKPALFNGLNKTTLNELRVYARQGQCPSGNLLEVMCCEGGCASGPAVLNAERSAAAQIEKYALAATTLSEQLI</sequence>
<dbReference type="Pfam" id="PF25160">
    <property type="entry name" value="LdpA_Fe-S-bd"/>
    <property type="match status" value="1"/>
</dbReference>
<keyword evidence="3" id="KW-0479">Metal-binding</keyword>
<dbReference type="InterPro" id="IPR017900">
    <property type="entry name" value="4Fe4S_Fe_S_CS"/>
</dbReference>
<keyword evidence="1" id="KW-0813">Transport</keyword>
<proteinExistence type="predicted"/>
<dbReference type="InterPro" id="IPR004108">
    <property type="entry name" value="Fe_hydrogenase_lsu_C"/>
</dbReference>
<keyword evidence="9" id="KW-1185">Reference proteome</keyword>
<dbReference type="Proteomes" id="UP000269352">
    <property type="component" value="Unassembled WGS sequence"/>
</dbReference>
<evidence type="ECO:0000256" key="5">
    <source>
        <dbReference type="ARBA" id="ARBA00023004"/>
    </source>
</evidence>
<dbReference type="PROSITE" id="PS51379">
    <property type="entry name" value="4FE4S_FER_2"/>
    <property type="match status" value="2"/>
</dbReference>
<evidence type="ECO:0000313" key="8">
    <source>
        <dbReference type="EMBL" id="GBR74922.1"/>
    </source>
</evidence>
<evidence type="ECO:0000256" key="6">
    <source>
        <dbReference type="ARBA" id="ARBA00023014"/>
    </source>
</evidence>
<reference evidence="8 9" key="1">
    <citation type="journal article" date="2019" name="ISME J.">
        <title>Genome analyses of uncultured TG2/ZB3 bacteria in 'Margulisbacteria' specifically attached to ectosymbiotic spirochetes of protists in the termite gut.</title>
        <authorList>
            <person name="Utami Y.D."/>
            <person name="Kuwahara H."/>
            <person name="Igai K."/>
            <person name="Murakami T."/>
            <person name="Sugaya K."/>
            <person name="Morikawa T."/>
            <person name="Nagura Y."/>
            <person name="Yuki M."/>
            <person name="Deevong P."/>
            <person name="Inoue T."/>
            <person name="Kihara K."/>
            <person name="Lo N."/>
            <person name="Yamada A."/>
            <person name="Ohkuma M."/>
            <person name="Hongoh Y."/>
        </authorList>
    </citation>
    <scope>NUCLEOTIDE SEQUENCE [LARGE SCALE GENOMIC DNA]</scope>
    <source>
        <strain evidence="8">NkOx7-01</strain>
    </source>
</reference>
<dbReference type="InterPro" id="IPR017896">
    <property type="entry name" value="4Fe4S_Fe-S-bd"/>
</dbReference>
<dbReference type="AlphaFoldDB" id="A0A388TEH5"/>
<dbReference type="PANTHER" id="PTHR42859:SF10">
    <property type="entry name" value="DIMETHYLSULFOXIDE REDUCTASE CHAIN B"/>
    <property type="match status" value="1"/>
</dbReference>